<feature type="region of interest" description="Disordered" evidence="2">
    <location>
        <begin position="399"/>
        <end position="438"/>
    </location>
</feature>
<evidence type="ECO:0000256" key="1">
    <source>
        <dbReference type="ARBA" id="ARBA00010617"/>
    </source>
</evidence>
<dbReference type="Gene3D" id="1.10.630.10">
    <property type="entry name" value="Cytochrome P450"/>
    <property type="match status" value="1"/>
</dbReference>
<name>A0A7Y9XC74_9ACTN</name>
<comment type="caution">
    <text evidence="3">The sequence shown here is derived from an EMBL/GenBank/DDBJ whole genome shotgun (WGS) entry which is preliminary data.</text>
</comment>
<dbReference type="PRINTS" id="PR00359">
    <property type="entry name" value="BP450"/>
</dbReference>
<feature type="compositionally biased region" description="Polar residues" evidence="2">
    <location>
        <begin position="413"/>
        <end position="431"/>
    </location>
</feature>
<dbReference type="EMBL" id="JACCHL010000001">
    <property type="protein sequence ID" value="NYH53122.1"/>
    <property type="molecule type" value="Genomic_DNA"/>
</dbReference>
<dbReference type="Proteomes" id="UP000584931">
    <property type="component" value="Unassembled WGS sequence"/>
</dbReference>
<dbReference type="PANTHER" id="PTHR46696">
    <property type="entry name" value="P450, PUTATIVE (EUROFUNG)-RELATED"/>
    <property type="match status" value="1"/>
</dbReference>
<dbReference type="AlphaFoldDB" id="A0A7Y9XC74"/>
<dbReference type="GO" id="GO:0020037">
    <property type="term" value="F:heme binding"/>
    <property type="evidence" value="ECO:0007669"/>
    <property type="project" value="InterPro"/>
</dbReference>
<comment type="similarity">
    <text evidence="1">Belongs to the cytochrome P450 family.</text>
</comment>
<dbReference type="InterPro" id="IPR036396">
    <property type="entry name" value="Cyt_P450_sf"/>
</dbReference>
<evidence type="ECO:0000313" key="4">
    <source>
        <dbReference type="Proteomes" id="UP000584931"/>
    </source>
</evidence>
<dbReference type="SUPFAM" id="SSF48264">
    <property type="entry name" value="Cytochrome P450"/>
    <property type="match status" value="1"/>
</dbReference>
<sequence>MSSGCPRAALYQDEPHPDPYAVYARMRADHGPVVPVELEPGVHGWLVTDYATLISWSRDTTTFSHDARLWRDFTEGRVNPDSPLLPMMAPRANALFVEGTEHQRYRRAITDGIGAIDTEHLGRITSRYAERLIDEFCERGRADALNEYARMLPLLVMNDLFGFDEDQGLRFVAAMRNLWQGVDAERSNAEAERALSEVVSAKHREPGDDLTTRLIQHRAALSDEEVIMQLLLVIAAANEPTANLIAASLRAALDDPALTGYGSASLSDTALGDLLDRVLWQDPPITNYPAVYPRVDVPLGDGRVIGAGTPVLLGFAASNHFFLRENAEQMEESTNRAHVAWGAGPHRCPARDEATTIAIIAVRVLLARLPGLRMAVPPEQLRWRLSTLSWTPVQLPVEFAPQVPPPSDPEEGTSWSPSASHPETSEPKQPTSVSSGLSSLSNFLVRLLRGS</sequence>
<dbReference type="GO" id="GO:0016705">
    <property type="term" value="F:oxidoreductase activity, acting on paired donors, with incorporation or reduction of molecular oxygen"/>
    <property type="evidence" value="ECO:0007669"/>
    <property type="project" value="InterPro"/>
</dbReference>
<dbReference type="PANTHER" id="PTHR46696:SF1">
    <property type="entry name" value="CYTOCHROME P450 YJIB-RELATED"/>
    <property type="match status" value="1"/>
</dbReference>
<reference evidence="3 4" key="1">
    <citation type="submission" date="2020-07" db="EMBL/GenBank/DDBJ databases">
        <title>Sequencing the genomes of 1000 actinobacteria strains.</title>
        <authorList>
            <person name="Klenk H.-P."/>
        </authorList>
    </citation>
    <scope>NUCLEOTIDE SEQUENCE [LARGE SCALE GENOMIC DNA]</scope>
    <source>
        <strain evidence="3 4">DSM 45278</strain>
    </source>
</reference>
<dbReference type="InterPro" id="IPR002397">
    <property type="entry name" value="Cyt_P450_B"/>
</dbReference>
<gene>
    <name evidence="3" type="ORF">HNR06_002711</name>
</gene>
<evidence type="ECO:0000256" key="2">
    <source>
        <dbReference type="SAM" id="MobiDB-lite"/>
    </source>
</evidence>
<dbReference type="GO" id="GO:0005506">
    <property type="term" value="F:iron ion binding"/>
    <property type="evidence" value="ECO:0007669"/>
    <property type="project" value="InterPro"/>
</dbReference>
<dbReference type="GO" id="GO:0004497">
    <property type="term" value="F:monooxygenase activity"/>
    <property type="evidence" value="ECO:0007669"/>
    <property type="project" value="InterPro"/>
</dbReference>
<organism evidence="3 4">
    <name type="scientific">Nocardiopsis sinuspersici</name>
    <dbReference type="NCBI Taxonomy" id="501010"/>
    <lineage>
        <taxon>Bacteria</taxon>
        <taxon>Bacillati</taxon>
        <taxon>Actinomycetota</taxon>
        <taxon>Actinomycetes</taxon>
        <taxon>Streptosporangiales</taxon>
        <taxon>Nocardiopsidaceae</taxon>
        <taxon>Nocardiopsis</taxon>
    </lineage>
</organism>
<protein>
    <submittedName>
        <fullName evidence="3">Cytochrome P450</fullName>
    </submittedName>
</protein>
<evidence type="ECO:0000313" key="3">
    <source>
        <dbReference type="EMBL" id="NYH53122.1"/>
    </source>
</evidence>
<proteinExistence type="inferred from homology"/>
<accession>A0A7Y9XC74</accession>